<evidence type="ECO:0000313" key="1">
    <source>
        <dbReference type="EMBL" id="KAA0050342.1"/>
    </source>
</evidence>
<comment type="caution">
    <text evidence="2">The sequence shown here is derived from an EMBL/GenBank/DDBJ whole genome shotgun (WGS) entry which is preliminary data.</text>
</comment>
<evidence type="ECO:0000313" key="3">
    <source>
        <dbReference type="Proteomes" id="UP000321393"/>
    </source>
</evidence>
<dbReference type="AlphaFoldDB" id="A0A5D3BZD9"/>
<name>A0A5D3BZD9_CUCMM</name>
<dbReference type="EMBL" id="SSTD01014927">
    <property type="protein sequence ID" value="TYK03556.1"/>
    <property type="molecule type" value="Genomic_DNA"/>
</dbReference>
<accession>A0A5D3BZD9</accession>
<gene>
    <name evidence="2" type="ORF">E5676_scaffold293G00530</name>
    <name evidence="1" type="ORF">E6C27_scaffold88G00710</name>
</gene>
<dbReference type="EMBL" id="SSTE01011873">
    <property type="protein sequence ID" value="KAA0050342.1"/>
    <property type="molecule type" value="Genomic_DNA"/>
</dbReference>
<evidence type="ECO:0000313" key="4">
    <source>
        <dbReference type="Proteomes" id="UP000321947"/>
    </source>
</evidence>
<reference evidence="3 4" key="1">
    <citation type="submission" date="2019-08" db="EMBL/GenBank/DDBJ databases">
        <title>Draft genome sequences of two oriental melons (Cucumis melo L. var makuwa).</title>
        <authorList>
            <person name="Kwon S.-Y."/>
        </authorList>
    </citation>
    <scope>NUCLEOTIDE SEQUENCE [LARGE SCALE GENOMIC DNA]</scope>
    <source>
        <strain evidence="4">cv. Chang Bougi</strain>
        <strain evidence="3">cv. SW 3</strain>
        <tissue evidence="2">Leaf</tissue>
    </source>
</reference>
<organism evidence="2 4">
    <name type="scientific">Cucumis melo var. makuwa</name>
    <name type="common">Oriental melon</name>
    <dbReference type="NCBI Taxonomy" id="1194695"/>
    <lineage>
        <taxon>Eukaryota</taxon>
        <taxon>Viridiplantae</taxon>
        <taxon>Streptophyta</taxon>
        <taxon>Embryophyta</taxon>
        <taxon>Tracheophyta</taxon>
        <taxon>Spermatophyta</taxon>
        <taxon>Magnoliopsida</taxon>
        <taxon>eudicotyledons</taxon>
        <taxon>Gunneridae</taxon>
        <taxon>Pentapetalae</taxon>
        <taxon>rosids</taxon>
        <taxon>fabids</taxon>
        <taxon>Cucurbitales</taxon>
        <taxon>Cucurbitaceae</taxon>
        <taxon>Benincaseae</taxon>
        <taxon>Cucumis</taxon>
    </lineage>
</organism>
<evidence type="ECO:0000313" key="2">
    <source>
        <dbReference type="EMBL" id="TYK03556.1"/>
    </source>
</evidence>
<protein>
    <submittedName>
        <fullName evidence="2">Uncharacterized protein</fullName>
    </submittedName>
</protein>
<sequence>MHASSVSPTFWQLVCMIGIVEIVDFGSFVISQLLHYVDSYALKLPIGFPWNHVPNITHHIRPPRADDLPLSTDLRLPDELIDDLHRTIDSLVHTLILILPSSGNASTSIVNLSNSRFSFLAIKGREMCLNCWGMCFVAAAARMCLAIKDILYQLKG</sequence>
<dbReference type="Proteomes" id="UP000321393">
    <property type="component" value="Unassembled WGS sequence"/>
</dbReference>
<dbReference type="Proteomes" id="UP000321947">
    <property type="component" value="Unassembled WGS sequence"/>
</dbReference>
<proteinExistence type="predicted"/>